<accession>A0A1H4ADS7</accession>
<keyword evidence="8 9" id="KW-1208">Phospholipid metabolism</keyword>
<comment type="caution">
    <text evidence="9">Lacks conserved residue(s) required for the propagation of feature annotation.</text>
</comment>
<dbReference type="GO" id="GO:0046168">
    <property type="term" value="P:glycerol-3-phosphate catabolic process"/>
    <property type="evidence" value="ECO:0007669"/>
    <property type="project" value="InterPro"/>
</dbReference>
<keyword evidence="7 9" id="KW-0594">Phospholipid biosynthesis</keyword>
<feature type="binding site" evidence="9">
    <location>
        <position position="251"/>
    </location>
    <ligand>
        <name>sn-glycerol 3-phosphate</name>
        <dbReference type="ChEBI" id="CHEBI:57597"/>
    </ligand>
</feature>
<keyword evidence="9" id="KW-0963">Cytoplasm</keyword>
<feature type="active site" description="Proton acceptor" evidence="9 10">
    <location>
        <position position="187"/>
    </location>
</feature>
<keyword evidence="6 9" id="KW-0443">Lipid metabolism</keyword>
<dbReference type="SUPFAM" id="SSF48179">
    <property type="entry name" value="6-phosphogluconate dehydrogenase C-terminal domain-like"/>
    <property type="match status" value="1"/>
</dbReference>
<dbReference type="PIRSF" id="PIRSF000114">
    <property type="entry name" value="Glycerol-3-P_dh"/>
    <property type="match status" value="1"/>
</dbReference>
<dbReference type="InterPro" id="IPR006168">
    <property type="entry name" value="G3P_DH_NAD-dep"/>
</dbReference>
<feature type="binding site" evidence="9">
    <location>
        <position position="103"/>
    </location>
    <ligand>
        <name>NADPH</name>
        <dbReference type="ChEBI" id="CHEBI:57783"/>
    </ligand>
</feature>
<dbReference type="InterPro" id="IPR008927">
    <property type="entry name" value="6-PGluconate_DH-like_C_sf"/>
</dbReference>
<dbReference type="NCBIfam" id="NF000940">
    <property type="entry name" value="PRK00094.1-2"/>
    <property type="match status" value="1"/>
</dbReference>
<comment type="catalytic activity">
    <reaction evidence="9 13">
        <text>sn-glycerol 3-phosphate + NADP(+) = dihydroxyacetone phosphate + NADPH + H(+)</text>
        <dbReference type="Rhea" id="RHEA:11096"/>
        <dbReference type="ChEBI" id="CHEBI:15378"/>
        <dbReference type="ChEBI" id="CHEBI:57597"/>
        <dbReference type="ChEBI" id="CHEBI:57642"/>
        <dbReference type="ChEBI" id="CHEBI:57783"/>
        <dbReference type="ChEBI" id="CHEBI:58349"/>
        <dbReference type="EC" id="1.1.1.94"/>
    </reaction>
</comment>
<evidence type="ECO:0000256" key="2">
    <source>
        <dbReference type="ARBA" id="ARBA00022516"/>
    </source>
</evidence>
<dbReference type="InterPro" id="IPR006109">
    <property type="entry name" value="G3P_DH_NAD-dep_C"/>
</dbReference>
<evidence type="ECO:0000256" key="7">
    <source>
        <dbReference type="ARBA" id="ARBA00023209"/>
    </source>
</evidence>
<evidence type="ECO:0000256" key="4">
    <source>
        <dbReference type="ARBA" id="ARBA00023002"/>
    </source>
</evidence>
<dbReference type="AlphaFoldDB" id="A0A1H4ADS7"/>
<comment type="subcellular location">
    <subcellularLocation>
        <location evidence="9">Cytoplasm</location>
    </subcellularLocation>
</comment>
<evidence type="ECO:0000313" key="17">
    <source>
        <dbReference type="Proteomes" id="UP000183469"/>
    </source>
</evidence>
<dbReference type="InterPro" id="IPR036291">
    <property type="entry name" value="NAD(P)-bd_dom_sf"/>
</dbReference>
<evidence type="ECO:0000256" key="5">
    <source>
        <dbReference type="ARBA" id="ARBA00023027"/>
    </source>
</evidence>
<feature type="domain" description="Glycerol-3-phosphate dehydrogenase NAD-dependent C-terminal" evidence="15">
    <location>
        <begin position="176"/>
        <end position="306"/>
    </location>
</feature>
<protein>
    <recommendedName>
        <fullName evidence="9">Glycerol-3-phosphate dehydrogenase [NAD(P)+]</fullName>
        <ecNumber evidence="9">1.1.1.94</ecNumber>
    </recommendedName>
    <alternativeName>
        <fullName evidence="9">NAD(P)(+)-dependent glycerol-3-phosphate dehydrogenase</fullName>
    </alternativeName>
    <alternativeName>
        <fullName evidence="9">NAD(P)H-dependent dihydroxyacetone-phosphate reductase</fullName>
    </alternativeName>
</protein>
<dbReference type="PRINTS" id="PR00077">
    <property type="entry name" value="GPDHDRGNASE"/>
</dbReference>
<dbReference type="HAMAP" id="MF_00394">
    <property type="entry name" value="NAD_Glyc3P_dehydrog"/>
    <property type="match status" value="1"/>
</dbReference>
<gene>
    <name evidence="9" type="primary">gpsA</name>
    <name evidence="16" type="ORF">SAMN05660648_02849</name>
</gene>
<feature type="binding site" evidence="11">
    <location>
        <begin position="7"/>
        <end position="12"/>
    </location>
    <ligand>
        <name>NAD(+)</name>
        <dbReference type="ChEBI" id="CHEBI:57540"/>
    </ligand>
</feature>
<dbReference type="PANTHER" id="PTHR11728">
    <property type="entry name" value="GLYCEROL-3-PHOSPHATE DEHYDROGENASE"/>
    <property type="match status" value="1"/>
</dbReference>
<dbReference type="GO" id="GO:0141153">
    <property type="term" value="F:glycerol-3-phosphate dehydrogenase (NADP+) activity"/>
    <property type="evidence" value="ECO:0007669"/>
    <property type="project" value="RHEA"/>
</dbReference>
<feature type="binding site" evidence="9">
    <location>
        <position position="32"/>
    </location>
    <ligand>
        <name>NADPH</name>
        <dbReference type="ChEBI" id="CHEBI:57783"/>
    </ligand>
</feature>
<dbReference type="GO" id="GO:0005975">
    <property type="term" value="P:carbohydrate metabolic process"/>
    <property type="evidence" value="ECO:0007669"/>
    <property type="project" value="InterPro"/>
</dbReference>
<dbReference type="PANTHER" id="PTHR11728:SF1">
    <property type="entry name" value="GLYCEROL-3-PHOSPHATE DEHYDROGENASE [NAD(+)] 2, CHLOROPLASTIC"/>
    <property type="match status" value="1"/>
</dbReference>
<dbReference type="EMBL" id="FNQG01000016">
    <property type="protein sequence ID" value="SEA34036.1"/>
    <property type="molecule type" value="Genomic_DNA"/>
</dbReference>
<evidence type="ECO:0000256" key="11">
    <source>
        <dbReference type="PIRSR" id="PIRSR000114-3"/>
    </source>
</evidence>
<dbReference type="Pfam" id="PF07479">
    <property type="entry name" value="NAD_Gly3P_dh_C"/>
    <property type="match status" value="1"/>
</dbReference>
<sequence>MKIAVLGCGRWGSFHAWYAQRIGHQVMLWGRKGSKHLQALQETRQNEYLTLPETVELTDDLAAAVAFADILIISISAQKLREFCRQLKALPQLDAKKFVLCMKGLEISTGKRLTTVVAEELGTDKQVAVWVGPGHVQDFVREIPNCMVIAAKEMQLTRELVNAFASPLIRFYYGEDLLGTEIGAAAKNVMGLAAGMLDGLGYSSLKGALMARGTKELSRLIEKMGGDRMTVYGLSHLGDYEATLFSPFSNNRRFGEEFVKGKSFGKLAEGVYTVTALMDIAREYHLELPICATVNAIINEGKSPQEELLKLFLRDKKSEQE</sequence>
<feature type="binding site" evidence="9">
    <location>
        <position position="132"/>
    </location>
    <ligand>
        <name>sn-glycerol 3-phosphate</name>
        <dbReference type="ChEBI" id="CHEBI:57597"/>
    </ligand>
</feature>
<feature type="binding site" evidence="9">
    <location>
        <position position="267"/>
    </location>
    <ligand>
        <name>NADPH</name>
        <dbReference type="ChEBI" id="CHEBI:57783"/>
    </ligand>
</feature>
<feature type="binding site" evidence="9">
    <location>
        <position position="103"/>
    </location>
    <ligand>
        <name>sn-glycerol 3-phosphate</name>
        <dbReference type="ChEBI" id="CHEBI:57597"/>
    </ligand>
</feature>
<dbReference type="Gene3D" id="1.10.1040.10">
    <property type="entry name" value="N-(1-d-carboxylethyl)-l-norvaline Dehydrogenase, domain 2"/>
    <property type="match status" value="1"/>
</dbReference>
<evidence type="ECO:0000256" key="9">
    <source>
        <dbReference type="HAMAP-Rule" id="MF_00394"/>
    </source>
</evidence>
<evidence type="ECO:0000259" key="14">
    <source>
        <dbReference type="Pfam" id="PF01210"/>
    </source>
</evidence>
<feature type="domain" description="Glycerol-3-phosphate dehydrogenase NAD-dependent N-terminal" evidence="14">
    <location>
        <begin position="2"/>
        <end position="156"/>
    </location>
</feature>
<evidence type="ECO:0000256" key="3">
    <source>
        <dbReference type="ARBA" id="ARBA00022857"/>
    </source>
</evidence>
<keyword evidence="5 9" id="KW-0520">NAD</keyword>
<dbReference type="GO" id="GO:0008654">
    <property type="term" value="P:phospholipid biosynthetic process"/>
    <property type="evidence" value="ECO:0007669"/>
    <property type="project" value="UniProtKB-KW"/>
</dbReference>
<keyword evidence="4 9" id="KW-0560">Oxidoreductase</keyword>
<dbReference type="GO" id="GO:0046167">
    <property type="term" value="P:glycerol-3-phosphate biosynthetic process"/>
    <property type="evidence" value="ECO:0007669"/>
    <property type="project" value="UniProtKB-UniRule"/>
</dbReference>
<keyword evidence="3 9" id="KW-0521">NADP</keyword>
<organism evidence="16 17">
    <name type="scientific">Selenomonas ruminantium</name>
    <dbReference type="NCBI Taxonomy" id="971"/>
    <lineage>
        <taxon>Bacteria</taxon>
        <taxon>Bacillati</taxon>
        <taxon>Bacillota</taxon>
        <taxon>Negativicutes</taxon>
        <taxon>Selenomonadales</taxon>
        <taxon>Selenomonadaceae</taxon>
        <taxon>Selenomonas</taxon>
    </lineage>
</organism>
<keyword evidence="2 9" id="KW-0444">Lipid biosynthesis</keyword>
<evidence type="ECO:0000313" key="16">
    <source>
        <dbReference type="EMBL" id="SEA34036.1"/>
    </source>
</evidence>
<comment type="catalytic activity">
    <reaction evidence="9">
        <text>sn-glycerol 3-phosphate + NAD(+) = dihydroxyacetone phosphate + NADH + H(+)</text>
        <dbReference type="Rhea" id="RHEA:11092"/>
        <dbReference type="ChEBI" id="CHEBI:15378"/>
        <dbReference type="ChEBI" id="CHEBI:57540"/>
        <dbReference type="ChEBI" id="CHEBI:57597"/>
        <dbReference type="ChEBI" id="CHEBI:57642"/>
        <dbReference type="ChEBI" id="CHEBI:57945"/>
        <dbReference type="EC" id="1.1.1.94"/>
    </reaction>
</comment>
<feature type="binding site" evidence="9">
    <location>
        <position position="269"/>
    </location>
    <ligand>
        <name>NADPH</name>
        <dbReference type="ChEBI" id="CHEBI:57783"/>
    </ligand>
</feature>
<feature type="binding site" evidence="9">
    <location>
        <position position="31"/>
    </location>
    <ligand>
        <name>NADPH</name>
        <dbReference type="ChEBI" id="CHEBI:57783"/>
    </ligand>
</feature>
<dbReference type="InterPro" id="IPR013328">
    <property type="entry name" value="6PGD_dom2"/>
</dbReference>
<evidence type="ECO:0000256" key="13">
    <source>
        <dbReference type="RuleBase" id="RU000439"/>
    </source>
</evidence>
<feature type="binding site" evidence="9">
    <location>
        <position position="11"/>
    </location>
    <ligand>
        <name>NADPH</name>
        <dbReference type="ChEBI" id="CHEBI:57783"/>
    </ligand>
</feature>
<evidence type="ECO:0000259" key="15">
    <source>
        <dbReference type="Pfam" id="PF07479"/>
    </source>
</evidence>
<feature type="binding site" evidence="9">
    <location>
        <position position="239"/>
    </location>
    <ligand>
        <name>sn-glycerol 3-phosphate</name>
        <dbReference type="ChEBI" id="CHEBI:57597"/>
    </ligand>
</feature>
<reference evidence="16 17" key="1">
    <citation type="submission" date="2016-10" db="EMBL/GenBank/DDBJ databases">
        <authorList>
            <person name="de Groot N.N."/>
        </authorList>
    </citation>
    <scope>NUCLEOTIDE SEQUENCE [LARGE SCALE GENOMIC DNA]</scope>
    <source>
        <strain evidence="16 17">DSM 2872</strain>
    </source>
</reference>
<evidence type="ECO:0000256" key="6">
    <source>
        <dbReference type="ARBA" id="ARBA00023098"/>
    </source>
</evidence>
<comment type="similarity">
    <text evidence="1 9 12">Belongs to the NAD-dependent glycerol-3-phosphate dehydrogenase family.</text>
</comment>
<dbReference type="NCBIfam" id="NF000942">
    <property type="entry name" value="PRK00094.1-4"/>
    <property type="match status" value="1"/>
</dbReference>
<dbReference type="GO" id="GO:0051287">
    <property type="term" value="F:NAD binding"/>
    <property type="evidence" value="ECO:0007669"/>
    <property type="project" value="InterPro"/>
</dbReference>
<dbReference type="RefSeq" id="WP_074673451.1">
    <property type="nucleotide sequence ID" value="NZ_FNQG01000016.1"/>
</dbReference>
<evidence type="ECO:0000256" key="12">
    <source>
        <dbReference type="RuleBase" id="RU000437"/>
    </source>
</evidence>
<dbReference type="EC" id="1.1.1.94" evidence="9"/>
<dbReference type="InterPro" id="IPR011128">
    <property type="entry name" value="G3P_DH_NAD-dep_N"/>
</dbReference>
<dbReference type="UniPathway" id="UPA00940"/>
<dbReference type="Pfam" id="PF01210">
    <property type="entry name" value="NAD_Gly3P_dh_N"/>
    <property type="match status" value="1"/>
</dbReference>
<feature type="binding site" evidence="9">
    <location>
        <position position="249"/>
    </location>
    <ligand>
        <name>sn-glycerol 3-phosphate</name>
        <dbReference type="ChEBI" id="CHEBI:57597"/>
    </ligand>
</feature>
<feature type="binding site" evidence="9">
    <location>
        <position position="48"/>
    </location>
    <ligand>
        <name>NADPH</name>
        <dbReference type="ChEBI" id="CHEBI:57783"/>
    </ligand>
</feature>
<proteinExistence type="inferred from homology"/>
<dbReference type="OrthoDB" id="9812273at2"/>
<dbReference type="Proteomes" id="UP000183469">
    <property type="component" value="Unassembled WGS sequence"/>
</dbReference>
<keyword evidence="9" id="KW-0547">Nucleotide-binding</keyword>
<dbReference type="Gene3D" id="3.40.50.720">
    <property type="entry name" value="NAD(P)-binding Rossmann-like Domain"/>
    <property type="match status" value="1"/>
</dbReference>
<dbReference type="GO" id="GO:0006650">
    <property type="term" value="P:glycerophospholipid metabolic process"/>
    <property type="evidence" value="ECO:0007669"/>
    <property type="project" value="UniProtKB-UniRule"/>
</dbReference>
<comment type="function">
    <text evidence="9">Catalyzes the reduction of the glycolytic intermediate dihydroxyacetone phosphate (DHAP) to sn-glycerol 3-phosphate (G3P), the key precursor for phospholipid synthesis.</text>
</comment>
<name>A0A1H4ADS7_SELRU</name>
<feature type="binding site" evidence="11">
    <location>
        <position position="266"/>
    </location>
    <ligand>
        <name>NAD(+)</name>
        <dbReference type="ChEBI" id="CHEBI:57540"/>
    </ligand>
</feature>
<comment type="pathway">
    <text evidence="9">Membrane lipid metabolism; glycerophospholipid metabolism.</text>
</comment>
<dbReference type="GO" id="GO:0141152">
    <property type="term" value="F:glycerol-3-phosphate dehydrogenase (NAD+) activity"/>
    <property type="evidence" value="ECO:0007669"/>
    <property type="project" value="RHEA"/>
</dbReference>
<evidence type="ECO:0000256" key="1">
    <source>
        <dbReference type="ARBA" id="ARBA00011009"/>
    </source>
</evidence>
<evidence type="ECO:0000256" key="10">
    <source>
        <dbReference type="PIRSR" id="PIRSR000114-1"/>
    </source>
</evidence>
<evidence type="ECO:0000256" key="8">
    <source>
        <dbReference type="ARBA" id="ARBA00023264"/>
    </source>
</evidence>
<dbReference type="PROSITE" id="PS00957">
    <property type="entry name" value="NAD_G3PDH"/>
    <property type="match status" value="1"/>
</dbReference>
<dbReference type="SUPFAM" id="SSF51735">
    <property type="entry name" value="NAD(P)-binding Rossmann-fold domains"/>
    <property type="match status" value="1"/>
</dbReference>
<feature type="binding site" evidence="9">
    <location>
        <position position="187"/>
    </location>
    <ligand>
        <name>sn-glycerol 3-phosphate</name>
        <dbReference type="ChEBI" id="CHEBI:57597"/>
    </ligand>
</feature>
<dbReference type="GO" id="GO:0005829">
    <property type="term" value="C:cytosol"/>
    <property type="evidence" value="ECO:0007669"/>
    <property type="project" value="TreeGrafter"/>
</dbReference>